<accession>A0A1H5Y7K7</accession>
<gene>
    <name evidence="1" type="ORF">SAMN05421819_2151</name>
</gene>
<dbReference type="Proteomes" id="UP000236728">
    <property type="component" value="Unassembled WGS sequence"/>
</dbReference>
<proteinExistence type="predicted"/>
<keyword evidence="2" id="KW-1185">Reference proteome</keyword>
<name>A0A1H5Y7K7_9BACT</name>
<reference evidence="1 2" key="1">
    <citation type="submission" date="2016-10" db="EMBL/GenBank/DDBJ databases">
        <authorList>
            <person name="de Groot N.N."/>
        </authorList>
    </citation>
    <scope>NUCLEOTIDE SEQUENCE [LARGE SCALE GENOMIC DNA]</scope>
    <source>
        <strain evidence="1 2">DSM 22489</strain>
    </source>
</reference>
<evidence type="ECO:0000313" key="1">
    <source>
        <dbReference type="EMBL" id="SEG19657.1"/>
    </source>
</evidence>
<protein>
    <submittedName>
        <fullName evidence="1">Uncharacterized protein</fullName>
    </submittedName>
</protein>
<dbReference type="EMBL" id="FNVA01000003">
    <property type="protein sequence ID" value="SEG19657.1"/>
    <property type="molecule type" value="Genomic_DNA"/>
</dbReference>
<dbReference type="AlphaFoldDB" id="A0A1H5Y7K7"/>
<evidence type="ECO:0000313" key="2">
    <source>
        <dbReference type="Proteomes" id="UP000236728"/>
    </source>
</evidence>
<sequence length="57" mass="6122">MAHCLLPVARCPLPVARCPLPVARCPTELKPATSPLPTWRPRPSTAPVLQHLASCEA</sequence>
<organism evidence="1 2">
    <name type="scientific">Bryocella elongata</name>
    <dbReference type="NCBI Taxonomy" id="863522"/>
    <lineage>
        <taxon>Bacteria</taxon>
        <taxon>Pseudomonadati</taxon>
        <taxon>Acidobacteriota</taxon>
        <taxon>Terriglobia</taxon>
        <taxon>Terriglobales</taxon>
        <taxon>Acidobacteriaceae</taxon>
        <taxon>Bryocella</taxon>
    </lineage>
</organism>